<evidence type="ECO:0008006" key="4">
    <source>
        <dbReference type="Google" id="ProtNLM"/>
    </source>
</evidence>
<gene>
    <name evidence="2" type="ORF">AB0L03_16280</name>
</gene>
<accession>A0ABV3IV87</accession>
<dbReference type="Proteomes" id="UP001552479">
    <property type="component" value="Unassembled WGS sequence"/>
</dbReference>
<evidence type="ECO:0000313" key="3">
    <source>
        <dbReference type="Proteomes" id="UP001552479"/>
    </source>
</evidence>
<feature type="chain" id="PRO_5045493668" description="Secreted protein" evidence="1">
    <location>
        <begin position="32"/>
        <end position="104"/>
    </location>
</feature>
<name>A0ABV3IV87_9ACTN</name>
<feature type="signal peptide" evidence="1">
    <location>
        <begin position="1"/>
        <end position="31"/>
    </location>
</feature>
<sequence>MKRIKRRLAYAAVGSIMAAGTSLVGATAASAAPAPHVSSCDSYRNTGTVWTANCRVDYGRSQSWTRCSDGTVLYGAWVGPGYWIFRGDCSGHGYVSSFGHTDSP</sequence>
<evidence type="ECO:0000256" key="1">
    <source>
        <dbReference type="SAM" id="SignalP"/>
    </source>
</evidence>
<comment type="caution">
    <text evidence="2">The sequence shown here is derived from an EMBL/GenBank/DDBJ whole genome shotgun (WGS) entry which is preliminary data.</text>
</comment>
<evidence type="ECO:0000313" key="2">
    <source>
        <dbReference type="EMBL" id="MEV4924378.1"/>
    </source>
</evidence>
<organism evidence="2 3">
    <name type="scientific">Streptomyces roseoverticillatus</name>
    <dbReference type="NCBI Taxonomy" id="66429"/>
    <lineage>
        <taxon>Bacteria</taxon>
        <taxon>Bacillati</taxon>
        <taxon>Actinomycetota</taxon>
        <taxon>Actinomycetes</taxon>
        <taxon>Kitasatosporales</taxon>
        <taxon>Streptomycetaceae</taxon>
        <taxon>Streptomyces</taxon>
    </lineage>
</organism>
<proteinExistence type="predicted"/>
<dbReference type="RefSeq" id="WP_366088394.1">
    <property type="nucleotide sequence ID" value="NZ_JBFASG010000014.1"/>
</dbReference>
<dbReference type="EMBL" id="JBFASG010000014">
    <property type="protein sequence ID" value="MEV4924378.1"/>
    <property type="molecule type" value="Genomic_DNA"/>
</dbReference>
<keyword evidence="3" id="KW-1185">Reference proteome</keyword>
<keyword evidence="1" id="KW-0732">Signal</keyword>
<protein>
    <recommendedName>
        <fullName evidence="4">Secreted protein</fullName>
    </recommendedName>
</protein>
<reference evidence="2 3" key="1">
    <citation type="submission" date="2024-06" db="EMBL/GenBank/DDBJ databases">
        <title>The Natural Products Discovery Center: Release of the First 8490 Sequenced Strains for Exploring Actinobacteria Biosynthetic Diversity.</title>
        <authorList>
            <person name="Kalkreuter E."/>
            <person name="Kautsar S.A."/>
            <person name="Yang D."/>
            <person name="Bader C.D."/>
            <person name="Teijaro C.N."/>
            <person name="Fluegel L."/>
            <person name="Davis C.M."/>
            <person name="Simpson J.R."/>
            <person name="Lauterbach L."/>
            <person name="Steele A.D."/>
            <person name="Gui C."/>
            <person name="Meng S."/>
            <person name="Li G."/>
            <person name="Viehrig K."/>
            <person name="Ye F."/>
            <person name="Su P."/>
            <person name="Kiefer A.F."/>
            <person name="Nichols A."/>
            <person name="Cepeda A.J."/>
            <person name="Yan W."/>
            <person name="Fan B."/>
            <person name="Jiang Y."/>
            <person name="Adhikari A."/>
            <person name="Zheng C.-J."/>
            <person name="Schuster L."/>
            <person name="Cowan T.M."/>
            <person name="Smanski M.J."/>
            <person name="Chevrette M.G."/>
            <person name="De Carvalho L.P.S."/>
            <person name="Shen B."/>
        </authorList>
    </citation>
    <scope>NUCLEOTIDE SEQUENCE [LARGE SCALE GENOMIC DNA]</scope>
    <source>
        <strain evidence="2 3">NPDC053791</strain>
    </source>
</reference>